<dbReference type="STRING" id="472181.SAMN05216271_3306"/>
<evidence type="ECO:0000313" key="2">
    <source>
        <dbReference type="EMBL" id="SDS99558.1"/>
    </source>
</evidence>
<feature type="signal peptide" evidence="1">
    <location>
        <begin position="1"/>
        <end position="31"/>
    </location>
</feature>
<dbReference type="RefSeq" id="WP_092287927.1">
    <property type="nucleotide sequence ID" value="NZ_LT629763.1"/>
</dbReference>
<dbReference type="Proteomes" id="UP000243413">
    <property type="component" value="Chromosome I"/>
</dbReference>
<organism evidence="2 3">
    <name type="scientific">Halopseudomonas sabulinigri</name>
    <dbReference type="NCBI Taxonomy" id="472181"/>
    <lineage>
        <taxon>Bacteria</taxon>
        <taxon>Pseudomonadati</taxon>
        <taxon>Pseudomonadota</taxon>
        <taxon>Gammaproteobacteria</taxon>
        <taxon>Pseudomonadales</taxon>
        <taxon>Pseudomonadaceae</taxon>
        <taxon>Halopseudomonas</taxon>
    </lineage>
</organism>
<feature type="chain" id="PRO_5009264662" description="Transporter" evidence="1">
    <location>
        <begin position="32"/>
        <end position="320"/>
    </location>
</feature>
<evidence type="ECO:0008006" key="4">
    <source>
        <dbReference type="Google" id="ProtNLM"/>
    </source>
</evidence>
<evidence type="ECO:0000256" key="1">
    <source>
        <dbReference type="SAM" id="SignalP"/>
    </source>
</evidence>
<accession>A0A1H1WQH7</accession>
<proteinExistence type="predicted"/>
<name>A0A1H1WQH7_9GAMM</name>
<reference evidence="3" key="1">
    <citation type="submission" date="2016-10" db="EMBL/GenBank/DDBJ databases">
        <authorList>
            <person name="Varghese N."/>
            <person name="Submissions S."/>
        </authorList>
    </citation>
    <scope>NUCLEOTIDE SEQUENCE [LARGE SCALE GENOMIC DNA]</scope>
    <source>
        <strain evidence="3">JCM 14963</strain>
    </source>
</reference>
<evidence type="ECO:0000313" key="3">
    <source>
        <dbReference type="Proteomes" id="UP000243413"/>
    </source>
</evidence>
<gene>
    <name evidence="2" type="ORF">SAMN05216271_3306</name>
</gene>
<sequence>MTVKTLGKAMQYKINLTVLALLGCTTSVAQADPAFMQRWVQQFEDSEIVFQRGTTNVPFQPLAFIDTTHYGESDIRRADGSSVSTRQTTVSQGAVLPFLVTPRDAFLIGDWVGWSRFDSTSNELESFDVLSAGLPVGWFRQVNSQWQAGGFVMPLGHKASGEDWSWETMAGGFARYVQSDRLWWAFGLYADFNPGDDLYLPYVGASYAVNDHWTLSAVMPWPAVLYAPDDRTLYRLGVSPSGASWSSENGKDDLQYELDTWDFGFSAERRVYGNLWLEGELGVTGLTGMSIRGDDWEEPAFDVSNSPYISIGINFRPGLN</sequence>
<dbReference type="PROSITE" id="PS51257">
    <property type="entry name" value="PROKAR_LIPOPROTEIN"/>
    <property type="match status" value="1"/>
</dbReference>
<dbReference type="OrthoDB" id="6679728at2"/>
<dbReference type="AlphaFoldDB" id="A0A1H1WQH7"/>
<protein>
    <recommendedName>
        <fullName evidence="4">Transporter</fullName>
    </recommendedName>
</protein>
<dbReference type="EMBL" id="LT629763">
    <property type="protein sequence ID" value="SDS99558.1"/>
    <property type="molecule type" value="Genomic_DNA"/>
</dbReference>
<keyword evidence="1" id="KW-0732">Signal</keyword>